<evidence type="ECO:0000256" key="1">
    <source>
        <dbReference type="SAM" id="Phobius"/>
    </source>
</evidence>
<reference evidence="2" key="1">
    <citation type="submission" date="2022-04" db="EMBL/GenBank/DDBJ databases">
        <title>Tomato heritable bacteria conferring resistance against bacterial wilt.</title>
        <authorList>
            <person name="Yin J."/>
        </authorList>
    </citation>
    <scope>NUCLEOTIDE SEQUENCE</scope>
    <source>
        <strain evidence="2">Cra20</strain>
    </source>
</reference>
<proteinExistence type="predicted"/>
<sequence length="91" mass="9777">MLFAFAAMMGWCGTKWPGWWRWPRPPHPDPEPWWRLVDGLIGAAGGIAAATVFEPLLRDQGLLLTGLTAFFGGLAAATIVESVAGLSAKAR</sequence>
<keyword evidence="1" id="KW-0812">Transmembrane</keyword>
<accession>A0ABU3MZD0</accession>
<feature type="transmembrane region" description="Helical" evidence="1">
    <location>
        <begin position="62"/>
        <end position="86"/>
    </location>
</feature>
<organism evidence="2">
    <name type="scientific">Sphingomonas psychrotolerans</name>
    <dbReference type="NCBI Taxonomy" id="1327635"/>
    <lineage>
        <taxon>Bacteria</taxon>
        <taxon>Pseudomonadati</taxon>
        <taxon>Pseudomonadota</taxon>
        <taxon>Alphaproteobacteria</taxon>
        <taxon>Sphingomonadales</taxon>
        <taxon>Sphingomonadaceae</taxon>
        <taxon>Sphingomonas</taxon>
    </lineage>
</organism>
<dbReference type="EMBL" id="JALMLT010000001">
    <property type="protein sequence ID" value="MDT8757647.1"/>
    <property type="molecule type" value="Genomic_DNA"/>
</dbReference>
<name>A0ABU3MZD0_9SPHN</name>
<evidence type="ECO:0000313" key="2">
    <source>
        <dbReference type="EMBL" id="MDT8757647.1"/>
    </source>
</evidence>
<protein>
    <submittedName>
        <fullName evidence="2">Uncharacterized protein</fullName>
    </submittedName>
</protein>
<gene>
    <name evidence="2" type="ORF">MZO42_02955</name>
</gene>
<keyword evidence="1" id="KW-1133">Transmembrane helix</keyword>
<keyword evidence="1" id="KW-0472">Membrane</keyword>
<comment type="caution">
    <text evidence="2">The sequence shown here is derived from an EMBL/GenBank/DDBJ whole genome shotgun (WGS) entry which is preliminary data.</text>
</comment>